<dbReference type="CDD" id="cd00093">
    <property type="entry name" value="HTH_XRE"/>
    <property type="match status" value="1"/>
</dbReference>
<dbReference type="InterPro" id="IPR001387">
    <property type="entry name" value="Cro/C1-type_HTH"/>
</dbReference>
<dbReference type="Gene3D" id="1.10.260.40">
    <property type="entry name" value="lambda repressor-like DNA-binding domains"/>
    <property type="match status" value="1"/>
</dbReference>
<reference evidence="2" key="1">
    <citation type="submission" date="2022-04" db="EMBL/GenBank/DDBJ databases">
        <title>Roseibium sp. CAU 1639 isolated from mud.</title>
        <authorList>
            <person name="Kim W."/>
        </authorList>
    </citation>
    <scope>NUCLEOTIDE SEQUENCE</scope>
    <source>
        <strain evidence="2">CAU 1639</strain>
    </source>
</reference>
<gene>
    <name evidence="2" type="ORF">M0H32_07465</name>
</gene>
<keyword evidence="3" id="KW-1185">Reference proteome</keyword>
<evidence type="ECO:0000313" key="3">
    <source>
        <dbReference type="Proteomes" id="UP001431221"/>
    </source>
</evidence>
<dbReference type="InterPro" id="IPR010982">
    <property type="entry name" value="Lambda_DNA-bd_dom_sf"/>
</dbReference>
<dbReference type="SMART" id="SM00530">
    <property type="entry name" value="HTH_XRE"/>
    <property type="match status" value="1"/>
</dbReference>
<name>A0ABT0GRC7_9HYPH</name>
<dbReference type="Proteomes" id="UP001431221">
    <property type="component" value="Unassembled WGS sequence"/>
</dbReference>
<dbReference type="PROSITE" id="PS50943">
    <property type="entry name" value="HTH_CROC1"/>
    <property type="match status" value="1"/>
</dbReference>
<comment type="caution">
    <text evidence="2">The sequence shown here is derived from an EMBL/GenBank/DDBJ whole genome shotgun (WGS) entry which is preliminary data.</text>
</comment>
<sequence>MSIIQGVSISCETTPTRMEKNERLKKARIDAGYSTASDAARALDVKIATYSHHESGDRDFKDDAGRRYARRFGVDFVWLMHGEQLKQAARPKANSRFHEGITPDSDKIDWDAFYAADERAQKMQFRMTGGGMVDQDTYDELVLHYYRQELAAKSSKSE</sequence>
<organism evidence="2 3">
    <name type="scientific">Roseibium sediminicola</name>
    <dbReference type="NCBI Taxonomy" id="2933272"/>
    <lineage>
        <taxon>Bacteria</taxon>
        <taxon>Pseudomonadati</taxon>
        <taxon>Pseudomonadota</taxon>
        <taxon>Alphaproteobacteria</taxon>
        <taxon>Hyphomicrobiales</taxon>
        <taxon>Stappiaceae</taxon>
        <taxon>Roseibium</taxon>
    </lineage>
</organism>
<feature type="domain" description="HTH cro/C1-type" evidence="1">
    <location>
        <begin position="24"/>
        <end position="79"/>
    </location>
</feature>
<proteinExistence type="predicted"/>
<dbReference type="EMBL" id="JALNMJ010000004">
    <property type="protein sequence ID" value="MCK7611992.1"/>
    <property type="molecule type" value="Genomic_DNA"/>
</dbReference>
<protein>
    <submittedName>
        <fullName evidence="2">Helix-turn-helix domain-containing protein</fullName>
    </submittedName>
</protein>
<dbReference type="RefSeq" id="WP_248152753.1">
    <property type="nucleotide sequence ID" value="NZ_JALNMJ010000004.1"/>
</dbReference>
<evidence type="ECO:0000313" key="2">
    <source>
        <dbReference type="EMBL" id="MCK7611992.1"/>
    </source>
</evidence>
<dbReference type="SUPFAM" id="SSF47413">
    <property type="entry name" value="lambda repressor-like DNA-binding domains"/>
    <property type="match status" value="1"/>
</dbReference>
<accession>A0ABT0GRC7</accession>
<evidence type="ECO:0000259" key="1">
    <source>
        <dbReference type="PROSITE" id="PS50943"/>
    </source>
</evidence>